<accession>A0A401ZH64</accession>
<dbReference type="AlphaFoldDB" id="A0A401ZH64"/>
<sequence>MEPTSNISSRRAHHHITRAIAPTTLAARGDSRVPVATIAIQTRKHREHARSMVVQAMVLDPPVPGQHVRPDTAQRVQPVQAIARRIVGATPVVRVPR</sequence>
<reference evidence="2" key="1">
    <citation type="submission" date="2018-12" db="EMBL/GenBank/DDBJ databases">
        <title>Tengunoibacter tsumagoiensis gen. nov., sp. nov., Dictyobacter kobayashii sp. nov., D. alpinus sp. nov., and D. joshuensis sp. nov. and description of Dictyobacteraceae fam. nov. within the order Ktedonobacterales isolated from Tengu-no-mugimeshi.</title>
        <authorList>
            <person name="Wang C.M."/>
            <person name="Zheng Y."/>
            <person name="Sakai Y."/>
            <person name="Toyoda A."/>
            <person name="Minakuchi Y."/>
            <person name="Abe K."/>
            <person name="Yokota A."/>
            <person name="Yabe S."/>
        </authorList>
    </citation>
    <scope>NUCLEOTIDE SEQUENCE [LARGE SCALE GENOMIC DNA]</scope>
    <source>
        <strain evidence="2">S-27</strain>
    </source>
</reference>
<keyword evidence="2" id="KW-1185">Reference proteome</keyword>
<organism evidence="1 2">
    <name type="scientific">Dictyobacter aurantiacus</name>
    <dbReference type="NCBI Taxonomy" id="1936993"/>
    <lineage>
        <taxon>Bacteria</taxon>
        <taxon>Bacillati</taxon>
        <taxon>Chloroflexota</taxon>
        <taxon>Ktedonobacteria</taxon>
        <taxon>Ktedonobacterales</taxon>
        <taxon>Dictyobacteraceae</taxon>
        <taxon>Dictyobacter</taxon>
    </lineage>
</organism>
<proteinExistence type="predicted"/>
<dbReference type="Proteomes" id="UP000287224">
    <property type="component" value="Unassembled WGS sequence"/>
</dbReference>
<evidence type="ECO:0000313" key="1">
    <source>
        <dbReference type="EMBL" id="GCE06221.1"/>
    </source>
</evidence>
<gene>
    <name evidence="1" type="ORF">KDAU_35500</name>
</gene>
<comment type="caution">
    <text evidence="1">The sequence shown here is derived from an EMBL/GenBank/DDBJ whole genome shotgun (WGS) entry which is preliminary data.</text>
</comment>
<protein>
    <submittedName>
        <fullName evidence="1">Uncharacterized protein</fullName>
    </submittedName>
</protein>
<evidence type="ECO:0000313" key="2">
    <source>
        <dbReference type="Proteomes" id="UP000287224"/>
    </source>
</evidence>
<name>A0A401ZH64_9CHLR</name>
<dbReference type="EMBL" id="BIFQ01000001">
    <property type="protein sequence ID" value="GCE06221.1"/>
    <property type="molecule type" value="Genomic_DNA"/>
</dbReference>